<evidence type="ECO:0000259" key="1">
    <source>
        <dbReference type="Pfam" id="PF13456"/>
    </source>
</evidence>
<sequence length="108" mass="12223">MLGLAMAQKLGFQQVLLYSDSLDAINIIMRDCCYNDHPLRDIIGDIRDLLFRDWNVKLYYTPRDNIACADYLAREGHVAPPDADVITIPTIPTGCLHMVLKDQLACRS</sequence>
<dbReference type="CDD" id="cd06222">
    <property type="entry name" value="RNase_H_like"/>
    <property type="match status" value="1"/>
</dbReference>
<dbReference type="SUPFAM" id="SSF53098">
    <property type="entry name" value="Ribonuclease H-like"/>
    <property type="match status" value="1"/>
</dbReference>
<dbReference type="InterPro" id="IPR036397">
    <property type="entry name" value="RNaseH_sf"/>
</dbReference>
<dbReference type="InterPro" id="IPR044730">
    <property type="entry name" value="RNase_H-like_dom_plant"/>
</dbReference>
<dbReference type="PANTHER" id="PTHR34023">
    <property type="entry name" value="RNASE H DOMAIN-CONTAINING PROTEIN"/>
    <property type="match status" value="1"/>
</dbReference>
<dbReference type="Pfam" id="PF13456">
    <property type="entry name" value="RVT_3"/>
    <property type="match status" value="1"/>
</dbReference>
<name>A0AAE1MW93_9FABA</name>
<accession>A0AAE1MW93</accession>
<dbReference type="Gene3D" id="3.30.420.10">
    <property type="entry name" value="Ribonuclease H-like superfamily/Ribonuclease H"/>
    <property type="match status" value="1"/>
</dbReference>
<comment type="caution">
    <text evidence="2">The sequence shown here is derived from an EMBL/GenBank/DDBJ whole genome shotgun (WGS) entry which is preliminary data.</text>
</comment>
<keyword evidence="3" id="KW-1185">Reference proteome</keyword>
<dbReference type="InterPro" id="IPR002156">
    <property type="entry name" value="RNaseH_domain"/>
</dbReference>
<reference evidence="2" key="1">
    <citation type="submission" date="2023-10" db="EMBL/GenBank/DDBJ databases">
        <title>Chromosome-level genome of the transformable northern wattle, Acacia crassicarpa.</title>
        <authorList>
            <person name="Massaro I."/>
            <person name="Sinha N.R."/>
            <person name="Poethig S."/>
            <person name="Leichty A.R."/>
        </authorList>
    </citation>
    <scope>NUCLEOTIDE SEQUENCE</scope>
    <source>
        <strain evidence="2">Acra3RX</strain>
        <tissue evidence="2">Leaf</tissue>
    </source>
</reference>
<evidence type="ECO:0000313" key="2">
    <source>
        <dbReference type="EMBL" id="KAK4278407.1"/>
    </source>
</evidence>
<gene>
    <name evidence="2" type="ORF">QN277_016258</name>
</gene>
<organism evidence="2 3">
    <name type="scientific">Acacia crassicarpa</name>
    <name type="common">northern wattle</name>
    <dbReference type="NCBI Taxonomy" id="499986"/>
    <lineage>
        <taxon>Eukaryota</taxon>
        <taxon>Viridiplantae</taxon>
        <taxon>Streptophyta</taxon>
        <taxon>Embryophyta</taxon>
        <taxon>Tracheophyta</taxon>
        <taxon>Spermatophyta</taxon>
        <taxon>Magnoliopsida</taxon>
        <taxon>eudicotyledons</taxon>
        <taxon>Gunneridae</taxon>
        <taxon>Pentapetalae</taxon>
        <taxon>rosids</taxon>
        <taxon>fabids</taxon>
        <taxon>Fabales</taxon>
        <taxon>Fabaceae</taxon>
        <taxon>Caesalpinioideae</taxon>
        <taxon>mimosoid clade</taxon>
        <taxon>Acacieae</taxon>
        <taxon>Acacia</taxon>
    </lineage>
</organism>
<proteinExistence type="predicted"/>
<dbReference type="GO" id="GO:0004523">
    <property type="term" value="F:RNA-DNA hybrid ribonuclease activity"/>
    <property type="evidence" value="ECO:0007669"/>
    <property type="project" value="InterPro"/>
</dbReference>
<dbReference type="AlphaFoldDB" id="A0AAE1MW93"/>
<dbReference type="InterPro" id="IPR012337">
    <property type="entry name" value="RNaseH-like_sf"/>
</dbReference>
<dbReference type="GO" id="GO:0003676">
    <property type="term" value="F:nucleic acid binding"/>
    <property type="evidence" value="ECO:0007669"/>
    <property type="project" value="InterPro"/>
</dbReference>
<evidence type="ECO:0000313" key="3">
    <source>
        <dbReference type="Proteomes" id="UP001293593"/>
    </source>
</evidence>
<dbReference type="EMBL" id="JAWXYG010000003">
    <property type="protein sequence ID" value="KAK4278407.1"/>
    <property type="molecule type" value="Genomic_DNA"/>
</dbReference>
<dbReference type="Proteomes" id="UP001293593">
    <property type="component" value="Unassembled WGS sequence"/>
</dbReference>
<feature type="domain" description="RNase H type-1" evidence="1">
    <location>
        <begin position="2"/>
        <end position="75"/>
    </location>
</feature>
<protein>
    <recommendedName>
        <fullName evidence="1">RNase H type-1 domain-containing protein</fullName>
    </recommendedName>
</protein>
<dbReference type="PANTHER" id="PTHR34023:SF4">
    <property type="entry name" value="RNASE H TYPE-1 DOMAIN-CONTAINING PROTEIN"/>
    <property type="match status" value="1"/>
</dbReference>